<dbReference type="Pfam" id="PF06941">
    <property type="entry name" value="NT5C"/>
    <property type="match status" value="1"/>
</dbReference>
<dbReference type="InterPro" id="IPR010708">
    <property type="entry name" value="5'(3')-deoxyribonucleotidase"/>
</dbReference>
<accession>A0A6J7E1B9</accession>
<name>A0A6J7E1B9_9ZZZZ</name>
<evidence type="ECO:0000313" key="3">
    <source>
        <dbReference type="EMBL" id="CAB4876666.1"/>
    </source>
</evidence>
<proteinExistence type="predicted"/>
<evidence type="ECO:0000313" key="4">
    <source>
        <dbReference type="EMBL" id="CAB5021841.1"/>
    </source>
</evidence>
<dbReference type="InterPro" id="IPR036412">
    <property type="entry name" value="HAD-like_sf"/>
</dbReference>
<feature type="region of interest" description="Disordered" evidence="1">
    <location>
        <begin position="203"/>
        <end position="223"/>
    </location>
</feature>
<evidence type="ECO:0000313" key="2">
    <source>
        <dbReference type="EMBL" id="CAB4819214.1"/>
    </source>
</evidence>
<evidence type="ECO:0000256" key="1">
    <source>
        <dbReference type="SAM" id="MobiDB-lite"/>
    </source>
</evidence>
<protein>
    <submittedName>
        <fullName evidence="3">Unannotated protein</fullName>
    </submittedName>
</protein>
<dbReference type="EMBL" id="CAFBLT010000001">
    <property type="protein sequence ID" value="CAB4876666.1"/>
    <property type="molecule type" value="Genomic_DNA"/>
</dbReference>
<dbReference type="SUPFAM" id="SSF56784">
    <property type="entry name" value="HAD-like"/>
    <property type="match status" value="1"/>
</dbReference>
<gene>
    <name evidence="2" type="ORF">UFOPK3164_00294</name>
    <name evidence="3" type="ORF">UFOPK3427_01174</name>
    <name evidence="4" type="ORF">UFOPK4112_00967</name>
</gene>
<dbReference type="Gene3D" id="3.40.50.1000">
    <property type="entry name" value="HAD superfamily/HAD-like"/>
    <property type="match status" value="1"/>
</dbReference>
<sequence length="223" mass="25381">MSAHPHFVLGLDLDGTCADFYGRMREIAAVYTKQALADLPTDVEWSLSNWGIGEDDYENFHRYAVVEHQLFETMPPLPGAPEALDRLAKEGIRIRIITHRLILSSLHEMTVLQSVRWLDAHHIPYWDLCFMREKDDVNADLYVEDAPHNVLRLQEAGADVVVFANGTNVALEHTSNRVATWDEAEATIRDRYYRWLERHSLSLPSRPGEAPSWFEAGNAPATS</sequence>
<organism evidence="3">
    <name type="scientific">freshwater metagenome</name>
    <dbReference type="NCBI Taxonomy" id="449393"/>
    <lineage>
        <taxon>unclassified sequences</taxon>
        <taxon>metagenomes</taxon>
        <taxon>ecological metagenomes</taxon>
    </lineage>
</organism>
<dbReference type="AlphaFoldDB" id="A0A6J7E1B9"/>
<dbReference type="EMBL" id="CAFBPM010000008">
    <property type="protein sequence ID" value="CAB5021841.1"/>
    <property type="molecule type" value="Genomic_DNA"/>
</dbReference>
<reference evidence="3" key="1">
    <citation type="submission" date="2020-05" db="EMBL/GenBank/DDBJ databases">
        <authorList>
            <person name="Chiriac C."/>
            <person name="Salcher M."/>
            <person name="Ghai R."/>
            <person name="Kavagutti S V."/>
        </authorList>
    </citation>
    <scope>NUCLEOTIDE SEQUENCE</scope>
</reference>
<dbReference type="GO" id="GO:0009264">
    <property type="term" value="P:deoxyribonucleotide catabolic process"/>
    <property type="evidence" value="ECO:0007669"/>
    <property type="project" value="InterPro"/>
</dbReference>
<dbReference type="InterPro" id="IPR023214">
    <property type="entry name" value="HAD_sf"/>
</dbReference>
<dbReference type="GO" id="GO:0008253">
    <property type="term" value="F:5'-nucleotidase activity"/>
    <property type="evidence" value="ECO:0007669"/>
    <property type="project" value="InterPro"/>
</dbReference>
<dbReference type="EMBL" id="CAFABE010000008">
    <property type="protein sequence ID" value="CAB4819214.1"/>
    <property type="molecule type" value="Genomic_DNA"/>
</dbReference>